<dbReference type="AlphaFoldDB" id="A0A6B0R241"/>
<evidence type="ECO:0000313" key="2">
    <source>
        <dbReference type="EMBL" id="MXQ84228.1"/>
    </source>
</evidence>
<organism evidence="2 3">
    <name type="scientific">Bos mutus</name>
    <name type="common">wild yak</name>
    <dbReference type="NCBI Taxonomy" id="72004"/>
    <lineage>
        <taxon>Eukaryota</taxon>
        <taxon>Metazoa</taxon>
        <taxon>Chordata</taxon>
        <taxon>Craniata</taxon>
        <taxon>Vertebrata</taxon>
        <taxon>Euteleostomi</taxon>
        <taxon>Mammalia</taxon>
        <taxon>Eutheria</taxon>
        <taxon>Laurasiatheria</taxon>
        <taxon>Artiodactyla</taxon>
        <taxon>Ruminantia</taxon>
        <taxon>Pecora</taxon>
        <taxon>Bovidae</taxon>
        <taxon>Bovinae</taxon>
        <taxon>Bos</taxon>
    </lineage>
</organism>
<proteinExistence type="predicted"/>
<comment type="caution">
    <text evidence="2">The sequence shown here is derived from an EMBL/GenBank/DDBJ whole genome shotgun (WGS) entry which is preliminary data.</text>
</comment>
<name>A0A6B0R241_9CETA</name>
<dbReference type="Proteomes" id="UP000322234">
    <property type="component" value="Unassembled WGS sequence"/>
</dbReference>
<keyword evidence="3" id="KW-1185">Reference proteome</keyword>
<protein>
    <submittedName>
        <fullName evidence="2">Uncharacterized protein</fullName>
    </submittedName>
</protein>
<gene>
    <name evidence="2" type="ORF">E5288_WYG014257</name>
</gene>
<sequence length="137" mass="14200">MTTLADGAARVYGTDCQGLEPVLGVELSPEEGLVRRLGEAQPELVQVDQLEQAGAGRGDEPRTLAPAGCCEAATPASVLALAEPEPGLGPAPSKGTIVYHHRTHCVHEEAMGIISSSSSLKKPRNPERPQGVKDAAA</sequence>
<reference evidence="2" key="1">
    <citation type="submission" date="2019-10" db="EMBL/GenBank/DDBJ databases">
        <title>The sequence and de novo assembly of the wild yak genome.</title>
        <authorList>
            <person name="Liu Y."/>
        </authorList>
    </citation>
    <scope>NUCLEOTIDE SEQUENCE [LARGE SCALE GENOMIC DNA]</scope>
    <source>
        <strain evidence="2">WY2019</strain>
    </source>
</reference>
<dbReference type="EMBL" id="VBQZ03000020">
    <property type="protein sequence ID" value="MXQ84228.1"/>
    <property type="molecule type" value="Genomic_DNA"/>
</dbReference>
<evidence type="ECO:0000256" key="1">
    <source>
        <dbReference type="SAM" id="MobiDB-lite"/>
    </source>
</evidence>
<evidence type="ECO:0000313" key="3">
    <source>
        <dbReference type="Proteomes" id="UP000322234"/>
    </source>
</evidence>
<feature type="compositionally biased region" description="Basic and acidic residues" evidence="1">
    <location>
        <begin position="124"/>
        <end position="137"/>
    </location>
</feature>
<accession>A0A6B0R241</accession>
<feature type="region of interest" description="Disordered" evidence="1">
    <location>
        <begin position="114"/>
        <end position="137"/>
    </location>
</feature>